<dbReference type="SUPFAM" id="SSF51905">
    <property type="entry name" value="FAD/NAD(P)-binding domain"/>
    <property type="match status" value="1"/>
</dbReference>
<sequence>MTRHDLNGRPIIIGGGIAGLMTALRLAPEPVVLITKAPLGGEASSILAQGGIAASLGSDDSADLHLADTLAAGDGLCDEALARRVVEAAPQAIEHLGRLGAAFDRARDGALLLGLEAAHSRRRIVHAGGDATGRELVRALAAAVRKTASIAVFEGAEVRHLFVEDGEIAGVLAVGNREAIQLSTNRVVLATGGIGGLFDHTTNPLGSFGQGLALAARAGAELADLEFIQFHPTALDGPLRPMPLVSEAVRGEGALLIDERGRRFLADTPGGELAPRDVVARGVWRQLRAGHRVFLDARQCLGPRFAERFPAISLLCREAGIDPAIQPIPLRPAAHYHMGGVAVDTEGCSSVRGLWACGEVARTGLHGANRLASNSLLEAVVSAAWVAISVAAASPGAHRALKPAIVPPRPDASRIRSIASRALGIERDGETLREAASRLAPIATGHDAGSDPALVALMMTIAALRREESRGSHLRTDFPLRNAQSQSLRLTLDEMLEASANLSNTISDGVALPGRRA</sequence>
<dbReference type="Proteomes" id="UP000094412">
    <property type="component" value="Unassembled WGS sequence"/>
</dbReference>
<dbReference type="Gene3D" id="1.20.58.100">
    <property type="entry name" value="Fumarate reductase/succinate dehydrogenase flavoprotein-like, C-terminal domain"/>
    <property type="match status" value="1"/>
</dbReference>
<evidence type="ECO:0000256" key="7">
    <source>
        <dbReference type="ARBA" id="ARBA00022827"/>
    </source>
</evidence>
<dbReference type="SUPFAM" id="SSF56425">
    <property type="entry name" value="Succinate dehydrogenase/fumarate reductase flavoprotein, catalytic domain"/>
    <property type="match status" value="1"/>
</dbReference>
<dbReference type="Pfam" id="PF02910">
    <property type="entry name" value="Succ_DH_flav_C"/>
    <property type="match status" value="1"/>
</dbReference>
<reference evidence="14 15" key="1">
    <citation type="submission" date="2016-08" db="EMBL/GenBank/DDBJ databases">
        <title>Whole genome sequence of Mesorhizobium sp. strain UASWS1009 isolated from industrial sewage.</title>
        <authorList>
            <person name="Crovadore J."/>
            <person name="Calmin G."/>
            <person name="Chablais R."/>
            <person name="Cochard B."/>
            <person name="Lefort F."/>
        </authorList>
    </citation>
    <scope>NUCLEOTIDE SEQUENCE [LARGE SCALE GENOMIC DNA]</scope>
    <source>
        <strain evidence="14 15">UASWS1009</strain>
    </source>
</reference>
<dbReference type="PANTHER" id="PTHR42716:SF2">
    <property type="entry name" value="L-ASPARTATE OXIDASE, CHLOROPLASTIC"/>
    <property type="match status" value="1"/>
</dbReference>
<dbReference type="OrthoDB" id="9806724at2"/>
<dbReference type="FunFam" id="3.90.700.10:FF:000002">
    <property type="entry name" value="L-aspartate oxidase"/>
    <property type="match status" value="1"/>
</dbReference>
<dbReference type="Gene3D" id="3.90.700.10">
    <property type="entry name" value="Succinate dehydrogenase/fumarate reductase flavoprotein, catalytic domain"/>
    <property type="match status" value="1"/>
</dbReference>
<evidence type="ECO:0000256" key="9">
    <source>
        <dbReference type="ARBA" id="ARBA00048305"/>
    </source>
</evidence>
<dbReference type="STRING" id="1566387.QV13_07060"/>
<evidence type="ECO:0000256" key="3">
    <source>
        <dbReference type="ARBA" id="ARBA00008562"/>
    </source>
</evidence>
<dbReference type="NCBIfam" id="TIGR00551">
    <property type="entry name" value="nadB"/>
    <property type="match status" value="1"/>
</dbReference>
<evidence type="ECO:0000313" key="15">
    <source>
        <dbReference type="Proteomes" id="UP000094412"/>
    </source>
</evidence>
<evidence type="ECO:0000256" key="1">
    <source>
        <dbReference type="ARBA" id="ARBA00001974"/>
    </source>
</evidence>
<comment type="caution">
    <text evidence="14">The sequence shown here is derived from an EMBL/GenBank/DDBJ whole genome shotgun (WGS) entry which is preliminary data.</text>
</comment>
<dbReference type="RefSeq" id="WP_065997101.1">
    <property type="nucleotide sequence ID" value="NZ_MDEO01000028.1"/>
</dbReference>
<protein>
    <recommendedName>
        <fullName evidence="4 10">L-aspartate oxidase</fullName>
        <ecNumber evidence="4 10">1.4.3.16</ecNumber>
    </recommendedName>
</protein>
<evidence type="ECO:0000256" key="10">
    <source>
        <dbReference type="NCBIfam" id="TIGR00551"/>
    </source>
</evidence>
<dbReference type="GO" id="GO:0005737">
    <property type="term" value="C:cytoplasm"/>
    <property type="evidence" value="ECO:0007669"/>
    <property type="project" value="UniProtKB-SubCell"/>
</dbReference>
<keyword evidence="15" id="KW-1185">Reference proteome</keyword>
<evidence type="ECO:0000313" key="14">
    <source>
        <dbReference type="EMBL" id="OCX21417.1"/>
    </source>
</evidence>
<accession>A0A1C2E326</accession>
<dbReference type="InterPro" id="IPR036188">
    <property type="entry name" value="FAD/NAD-bd_sf"/>
</dbReference>
<feature type="domain" description="Fumarate reductase/succinate dehydrogenase flavoprotein-like C-terminal" evidence="13">
    <location>
        <begin position="455"/>
        <end position="484"/>
    </location>
</feature>
<dbReference type="EC" id="1.4.3.16" evidence="4 10"/>
<keyword evidence="7 11" id="KW-0274">FAD</keyword>
<dbReference type="InterPro" id="IPR037099">
    <property type="entry name" value="Fum_R/Succ_DH_flav-like_C_sf"/>
</dbReference>
<comment type="function">
    <text evidence="11">Catalyzes the oxidation of L-aspartate to iminoaspartate.</text>
</comment>
<dbReference type="GO" id="GO:0034628">
    <property type="term" value="P:'de novo' NAD+ biosynthetic process from L-aspartate"/>
    <property type="evidence" value="ECO:0007669"/>
    <property type="project" value="TreeGrafter"/>
</dbReference>
<keyword evidence="5 11" id="KW-0285">Flavoprotein</keyword>
<evidence type="ECO:0000256" key="2">
    <source>
        <dbReference type="ARBA" id="ARBA00004950"/>
    </source>
</evidence>
<evidence type="ECO:0000259" key="13">
    <source>
        <dbReference type="Pfam" id="PF02910"/>
    </source>
</evidence>
<dbReference type="PRINTS" id="PR00368">
    <property type="entry name" value="FADPNR"/>
</dbReference>
<proteinExistence type="inferred from homology"/>
<dbReference type="GO" id="GO:0008734">
    <property type="term" value="F:L-aspartate oxidase activity"/>
    <property type="evidence" value="ECO:0007669"/>
    <property type="project" value="UniProtKB-UniRule"/>
</dbReference>
<feature type="domain" description="FAD-dependent oxidoreductase 2 FAD-binding" evidence="12">
    <location>
        <begin position="11"/>
        <end position="376"/>
    </location>
</feature>
<evidence type="ECO:0000256" key="8">
    <source>
        <dbReference type="ARBA" id="ARBA00023002"/>
    </source>
</evidence>
<keyword evidence="8 11" id="KW-0560">Oxidoreductase</keyword>
<dbReference type="PANTHER" id="PTHR42716">
    <property type="entry name" value="L-ASPARTATE OXIDASE"/>
    <property type="match status" value="1"/>
</dbReference>
<comment type="catalytic activity">
    <reaction evidence="9">
        <text>L-aspartate + O2 = iminosuccinate + H2O2</text>
        <dbReference type="Rhea" id="RHEA:25876"/>
        <dbReference type="ChEBI" id="CHEBI:15379"/>
        <dbReference type="ChEBI" id="CHEBI:16240"/>
        <dbReference type="ChEBI" id="CHEBI:29991"/>
        <dbReference type="ChEBI" id="CHEBI:77875"/>
        <dbReference type="EC" id="1.4.3.16"/>
    </reaction>
    <physiologicalReaction direction="left-to-right" evidence="9">
        <dbReference type="Rhea" id="RHEA:25877"/>
    </physiologicalReaction>
</comment>
<keyword evidence="6 11" id="KW-0662">Pyridine nucleotide biosynthesis</keyword>
<comment type="pathway">
    <text evidence="2 11">Cofactor biosynthesis; NAD(+) biosynthesis; iminoaspartate from L-aspartate (oxidase route): step 1/1.</text>
</comment>
<evidence type="ECO:0000256" key="11">
    <source>
        <dbReference type="RuleBase" id="RU362049"/>
    </source>
</evidence>
<dbReference type="EMBL" id="MDEO01000028">
    <property type="protein sequence ID" value="OCX21417.1"/>
    <property type="molecule type" value="Genomic_DNA"/>
</dbReference>
<name>A0A1C2E326_9HYPH</name>
<comment type="similarity">
    <text evidence="3 11">Belongs to the FAD-dependent oxidoreductase 2 family. NadB subfamily.</text>
</comment>
<organism evidence="14 15">
    <name type="scientific">Mesorhizobium hungaricum</name>
    <dbReference type="NCBI Taxonomy" id="1566387"/>
    <lineage>
        <taxon>Bacteria</taxon>
        <taxon>Pseudomonadati</taxon>
        <taxon>Pseudomonadota</taxon>
        <taxon>Alphaproteobacteria</taxon>
        <taxon>Hyphomicrobiales</taxon>
        <taxon>Phyllobacteriaceae</taxon>
        <taxon>Mesorhizobium</taxon>
    </lineage>
</organism>
<comment type="cofactor">
    <cofactor evidence="1 11">
        <name>FAD</name>
        <dbReference type="ChEBI" id="CHEBI:57692"/>
    </cofactor>
</comment>
<dbReference type="InterPro" id="IPR003953">
    <property type="entry name" value="FAD-dep_OxRdtase_2_FAD-bd"/>
</dbReference>
<dbReference type="AlphaFoldDB" id="A0A1C2E326"/>
<dbReference type="InterPro" id="IPR005288">
    <property type="entry name" value="NadB"/>
</dbReference>
<gene>
    <name evidence="14" type="ORF">QV13_07060</name>
</gene>
<dbReference type="UniPathway" id="UPA00253">
    <property type="reaction ID" value="UER00326"/>
</dbReference>
<dbReference type="SUPFAM" id="SSF46977">
    <property type="entry name" value="Succinate dehydrogenase/fumarate reductase flavoprotein C-terminal domain"/>
    <property type="match status" value="1"/>
</dbReference>
<evidence type="ECO:0000259" key="12">
    <source>
        <dbReference type="Pfam" id="PF00890"/>
    </source>
</evidence>
<dbReference type="Gene3D" id="3.50.50.60">
    <property type="entry name" value="FAD/NAD(P)-binding domain"/>
    <property type="match status" value="1"/>
</dbReference>
<evidence type="ECO:0000256" key="5">
    <source>
        <dbReference type="ARBA" id="ARBA00022630"/>
    </source>
</evidence>
<dbReference type="Pfam" id="PF00890">
    <property type="entry name" value="FAD_binding_2"/>
    <property type="match status" value="1"/>
</dbReference>
<dbReference type="InterPro" id="IPR027477">
    <property type="entry name" value="Succ_DH/fumarate_Rdtase_cat_sf"/>
</dbReference>
<comment type="subcellular location">
    <subcellularLocation>
        <location evidence="11">Cytoplasm</location>
    </subcellularLocation>
</comment>
<dbReference type="InterPro" id="IPR015939">
    <property type="entry name" value="Fum_Rdtase/Succ_DH_flav-like_C"/>
</dbReference>
<evidence type="ECO:0000256" key="4">
    <source>
        <dbReference type="ARBA" id="ARBA00012173"/>
    </source>
</evidence>
<dbReference type="NCBIfam" id="NF005701">
    <property type="entry name" value="PRK07512.1"/>
    <property type="match status" value="1"/>
</dbReference>
<evidence type="ECO:0000256" key="6">
    <source>
        <dbReference type="ARBA" id="ARBA00022642"/>
    </source>
</evidence>